<dbReference type="EMBL" id="JAIRBC010000003">
    <property type="protein sequence ID" value="MCG2459689.1"/>
    <property type="molecule type" value="Genomic_DNA"/>
</dbReference>
<dbReference type="SUPFAM" id="SSF53448">
    <property type="entry name" value="Nucleotide-diphospho-sugar transferases"/>
    <property type="match status" value="1"/>
</dbReference>
<keyword evidence="1" id="KW-0812">Transmembrane</keyword>
<dbReference type="GO" id="GO:0016757">
    <property type="term" value="F:glycosyltransferase activity"/>
    <property type="evidence" value="ECO:0007669"/>
    <property type="project" value="UniProtKB-KW"/>
</dbReference>
<dbReference type="InterPro" id="IPR001173">
    <property type="entry name" value="Glyco_trans_2-like"/>
</dbReference>
<keyword evidence="1" id="KW-1133">Transmembrane helix</keyword>
<sequence length="306" mass="35783">MYHLVIGIPTYKRPAMLEKLVKSIYASNINKEFISDVDILIVDNDKDRTAETTSLKLGNRCPTNFRFNYHNYAIRGLSNVRNEIIQRAFKLNPDYIVFVDDDEYVTKNWLNELIYSVVSNDADMAMGPVLPDFEKKVPEAISHWFYRPQNDNRKKLDFIITGNLIMCSKFLKEHQLQFDLRFNTTGSEDSYFGISVLKENGAIYSAAKAVVYETIPEKRATLKWLLQRSYNGANSYIYMMILERSYGKIIKKFFISLIYILFGFVFLLFLLFNFKYRYYGLLKMAEGIGGLTGFLNIQFHEYSKVR</sequence>
<dbReference type="Gene3D" id="3.90.550.10">
    <property type="entry name" value="Spore Coat Polysaccharide Biosynthesis Protein SpsA, Chain A"/>
    <property type="match status" value="1"/>
</dbReference>
<protein>
    <submittedName>
        <fullName evidence="3">Glycosyltransferase</fullName>
        <ecNumber evidence="3">2.4.-.-</ecNumber>
    </submittedName>
</protein>
<evidence type="ECO:0000256" key="1">
    <source>
        <dbReference type="SAM" id="Phobius"/>
    </source>
</evidence>
<keyword evidence="3" id="KW-0328">Glycosyltransferase</keyword>
<dbReference type="CDD" id="cd00761">
    <property type="entry name" value="Glyco_tranf_GTA_type"/>
    <property type="match status" value="1"/>
</dbReference>
<proteinExistence type="predicted"/>
<feature type="domain" description="Glycosyltransferase 2-like" evidence="2">
    <location>
        <begin position="6"/>
        <end position="165"/>
    </location>
</feature>
<keyword evidence="3" id="KW-0808">Transferase</keyword>
<accession>A0AAE3JNB0</accession>
<reference evidence="3" key="1">
    <citation type="submission" date="2023-02" db="EMBL/GenBank/DDBJ databases">
        <title>Genome of Flavobacteriaceae gen. nov. sp. strain F89.</title>
        <authorList>
            <person name="Wang Y."/>
        </authorList>
    </citation>
    <scope>NUCLEOTIDE SEQUENCE</scope>
    <source>
        <strain evidence="3">F89</strain>
    </source>
</reference>
<name>A0AAE3JNB0_9FLAO</name>
<dbReference type="AlphaFoldDB" id="A0AAE3JNB0"/>
<organism evidence="3 4">
    <name type="scientific">Cerina litoralis</name>
    <dbReference type="NCBI Taxonomy" id="2874477"/>
    <lineage>
        <taxon>Bacteria</taxon>
        <taxon>Pseudomonadati</taxon>
        <taxon>Bacteroidota</taxon>
        <taxon>Flavobacteriia</taxon>
        <taxon>Flavobacteriales</taxon>
        <taxon>Flavobacteriaceae</taxon>
        <taxon>Cerina</taxon>
    </lineage>
</organism>
<dbReference type="RefSeq" id="WP_317900925.1">
    <property type="nucleotide sequence ID" value="NZ_JAIRBC010000003.1"/>
</dbReference>
<keyword evidence="4" id="KW-1185">Reference proteome</keyword>
<comment type="caution">
    <text evidence="3">The sequence shown here is derived from an EMBL/GenBank/DDBJ whole genome shotgun (WGS) entry which is preliminary data.</text>
</comment>
<evidence type="ECO:0000259" key="2">
    <source>
        <dbReference type="Pfam" id="PF00535"/>
    </source>
</evidence>
<dbReference type="Pfam" id="PF00535">
    <property type="entry name" value="Glycos_transf_2"/>
    <property type="match status" value="1"/>
</dbReference>
<evidence type="ECO:0000313" key="3">
    <source>
        <dbReference type="EMBL" id="MCG2459689.1"/>
    </source>
</evidence>
<evidence type="ECO:0000313" key="4">
    <source>
        <dbReference type="Proteomes" id="UP001200642"/>
    </source>
</evidence>
<feature type="transmembrane region" description="Helical" evidence="1">
    <location>
        <begin position="253"/>
        <end position="274"/>
    </location>
</feature>
<gene>
    <name evidence="3" type="ORF">K8352_02900</name>
</gene>
<dbReference type="Proteomes" id="UP001200642">
    <property type="component" value="Unassembled WGS sequence"/>
</dbReference>
<dbReference type="InterPro" id="IPR029044">
    <property type="entry name" value="Nucleotide-diphossugar_trans"/>
</dbReference>
<dbReference type="EC" id="2.4.-.-" evidence="3"/>
<keyword evidence="1" id="KW-0472">Membrane</keyword>